<accession>A0A3P1ZX23</accession>
<proteinExistence type="inferred from homology"/>
<keyword evidence="2 5" id="KW-0378">Hydrolase</keyword>
<dbReference type="PRINTS" id="PR00111">
    <property type="entry name" value="ABHYDROLASE"/>
</dbReference>
<dbReference type="EMBL" id="RQYF01000107">
    <property type="protein sequence ID" value="RRD87355.1"/>
    <property type="molecule type" value="Genomic_DNA"/>
</dbReference>
<dbReference type="GO" id="GO:0008233">
    <property type="term" value="F:peptidase activity"/>
    <property type="evidence" value="ECO:0007669"/>
    <property type="project" value="InterPro"/>
</dbReference>
<evidence type="ECO:0000259" key="4">
    <source>
        <dbReference type="Pfam" id="PF00561"/>
    </source>
</evidence>
<evidence type="ECO:0000313" key="6">
    <source>
        <dbReference type="Proteomes" id="UP000279562"/>
    </source>
</evidence>
<dbReference type="RefSeq" id="WP_023938547.1">
    <property type="nucleotide sequence ID" value="NZ_RQYF01000107.1"/>
</dbReference>
<dbReference type="Pfam" id="PF00561">
    <property type="entry name" value="Abhydrolase_1"/>
    <property type="match status" value="1"/>
</dbReference>
<dbReference type="GO" id="GO:0006508">
    <property type="term" value="P:proteolysis"/>
    <property type="evidence" value="ECO:0007669"/>
    <property type="project" value="InterPro"/>
</dbReference>
<feature type="domain" description="AB hydrolase-1" evidence="4">
    <location>
        <begin position="34"/>
        <end position="294"/>
    </location>
</feature>
<dbReference type="SUPFAM" id="SSF53474">
    <property type="entry name" value="alpha/beta-Hydrolases"/>
    <property type="match status" value="1"/>
</dbReference>
<dbReference type="GO" id="GO:0016020">
    <property type="term" value="C:membrane"/>
    <property type="evidence" value="ECO:0007669"/>
    <property type="project" value="TreeGrafter"/>
</dbReference>
<feature type="signal peptide" evidence="3">
    <location>
        <begin position="1"/>
        <end position="19"/>
    </location>
</feature>
<name>A0A3P1ZX23_9BACE</name>
<evidence type="ECO:0000313" key="5">
    <source>
        <dbReference type="EMBL" id="RRD87355.1"/>
    </source>
</evidence>
<evidence type="ECO:0000256" key="3">
    <source>
        <dbReference type="SAM" id="SignalP"/>
    </source>
</evidence>
<comment type="caution">
    <text evidence="5">The sequence shown here is derived from an EMBL/GenBank/DDBJ whole genome shotgun (WGS) entry which is preliminary data.</text>
</comment>
<dbReference type="InterPro" id="IPR000073">
    <property type="entry name" value="AB_hydrolase_1"/>
</dbReference>
<dbReference type="InterPro" id="IPR050266">
    <property type="entry name" value="AB_hydrolase_sf"/>
</dbReference>
<protein>
    <submittedName>
        <fullName evidence="5">Alpha/beta hydrolase</fullName>
    </submittedName>
</protein>
<organism evidence="5 6">
    <name type="scientific">Prevotella heparinolytica</name>
    <dbReference type="NCBI Taxonomy" id="28113"/>
    <lineage>
        <taxon>Bacteria</taxon>
        <taxon>Pseudomonadati</taxon>
        <taxon>Bacteroidota</taxon>
        <taxon>Bacteroidia</taxon>
        <taxon>Bacteroidales</taxon>
        <taxon>Bacteroidaceae</taxon>
        <taxon>Bacteroides</taxon>
    </lineage>
</organism>
<dbReference type="Gene3D" id="3.40.50.1820">
    <property type="entry name" value="alpha/beta hydrolase"/>
    <property type="match status" value="1"/>
</dbReference>
<keyword evidence="6" id="KW-1185">Reference proteome</keyword>
<comment type="similarity">
    <text evidence="1">Belongs to the peptidase S33 family.</text>
</comment>
<dbReference type="AlphaFoldDB" id="A0A3P1ZX23"/>
<dbReference type="Proteomes" id="UP000279562">
    <property type="component" value="Unassembled WGS sequence"/>
</dbReference>
<dbReference type="PANTHER" id="PTHR43798">
    <property type="entry name" value="MONOACYLGLYCEROL LIPASE"/>
    <property type="match status" value="1"/>
</dbReference>
<evidence type="ECO:0000256" key="2">
    <source>
        <dbReference type="ARBA" id="ARBA00022801"/>
    </source>
</evidence>
<dbReference type="PANTHER" id="PTHR43798:SF33">
    <property type="entry name" value="HYDROLASE, PUTATIVE (AFU_ORTHOLOGUE AFUA_2G14860)-RELATED"/>
    <property type="match status" value="1"/>
</dbReference>
<dbReference type="InterPro" id="IPR002410">
    <property type="entry name" value="Peptidase_S33"/>
</dbReference>
<evidence type="ECO:0000256" key="1">
    <source>
        <dbReference type="ARBA" id="ARBA00010088"/>
    </source>
</evidence>
<dbReference type="PRINTS" id="PR00793">
    <property type="entry name" value="PROAMNOPTASE"/>
</dbReference>
<gene>
    <name evidence="5" type="ORF">EII33_13270</name>
</gene>
<dbReference type="InterPro" id="IPR029058">
    <property type="entry name" value="AB_hydrolase_fold"/>
</dbReference>
<sequence>MRKILLTTLLALSTLFAYSQNLYTKTFGNHTNRAIIFLHGGPGYNSANFEFTTAQQLADRGFYVIVYDRRGEGRSRASAQFTFKETFDDLNYIYQKYGLSKSTLIGHSFGGVIATLFAEKYPEKIESLILVGTPVSLQSSFKTILQKSKNIYQTKKDSVNLNYISMLENMDNASLEYCSYCFMHAMQNGFYHPKNPTAEAQSIYEKFKTDSLLIKYSSQASPEAVKGFWANEKYTTIDITANIKHLKTKNMNIYGLYGKDDGLYSPDQIKNLQDILGKNNVIYMDNCSHNVFVDQQSLFIRKVQSWTK</sequence>
<keyword evidence="3" id="KW-0732">Signal</keyword>
<reference evidence="5 6" key="1">
    <citation type="submission" date="2018-11" db="EMBL/GenBank/DDBJ databases">
        <title>Genomes From Bacteria Associated with the Canine Oral Cavity: a Test Case for Automated Genome-Based Taxonomic Assignment.</title>
        <authorList>
            <person name="Coil D.A."/>
            <person name="Jospin G."/>
            <person name="Darling A.E."/>
            <person name="Wallis C."/>
            <person name="Davis I.J."/>
            <person name="Harris S."/>
            <person name="Eisen J.A."/>
            <person name="Holcombe L.J."/>
            <person name="O'Flynn C."/>
        </authorList>
    </citation>
    <scope>NUCLEOTIDE SEQUENCE [LARGE SCALE GENOMIC DNA]</scope>
    <source>
        <strain evidence="5 6">OH1047_COT-310</strain>
    </source>
</reference>
<feature type="chain" id="PRO_5018167719" evidence="3">
    <location>
        <begin position="20"/>
        <end position="308"/>
    </location>
</feature>